<comment type="similarity">
    <text evidence="3 12">Belongs to the purine nucleoside phosphorylase YfiH/LACC1 family.</text>
</comment>
<evidence type="ECO:0000256" key="4">
    <source>
        <dbReference type="ARBA" id="ARBA00022679"/>
    </source>
</evidence>
<evidence type="ECO:0000256" key="9">
    <source>
        <dbReference type="ARBA" id="ARBA00047989"/>
    </source>
</evidence>
<keyword evidence="8" id="KW-0186">Copper</keyword>
<dbReference type="Proteomes" id="UP001612915">
    <property type="component" value="Unassembled WGS sequence"/>
</dbReference>
<evidence type="ECO:0000256" key="11">
    <source>
        <dbReference type="ARBA" id="ARBA00049893"/>
    </source>
</evidence>
<keyword evidence="7" id="KW-0862">Zinc</keyword>
<dbReference type="InterPro" id="IPR011324">
    <property type="entry name" value="Cytotoxic_necrot_fac-like_cat"/>
</dbReference>
<accession>A0ABW8AJS6</accession>
<dbReference type="Gene3D" id="3.60.140.10">
    <property type="entry name" value="CNF1/YfiH-like putative cysteine hydrolases"/>
    <property type="match status" value="1"/>
</dbReference>
<dbReference type="NCBIfam" id="TIGR00726">
    <property type="entry name" value="peptidoglycan editing factor PgeF"/>
    <property type="match status" value="1"/>
</dbReference>
<comment type="caution">
    <text evidence="13">The sequence shown here is derived from an EMBL/GenBank/DDBJ whole genome shotgun (WGS) entry which is preliminary data.</text>
</comment>
<keyword evidence="5" id="KW-0479">Metal-binding</keyword>
<evidence type="ECO:0000256" key="2">
    <source>
        <dbReference type="ARBA" id="ARBA00003215"/>
    </source>
</evidence>
<keyword evidence="4" id="KW-0808">Transferase</keyword>
<evidence type="ECO:0000313" key="13">
    <source>
        <dbReference type="EMBL" id="MFI7586618.1"/>
    </source>
</evidence>
<dbReference type="InterPro" id="IPR038371">
    <property type="entry name" value="Cu_polyphenol_OxRdtase_sf"/>
</dbReference>
<evidence type="ECO:0000256" key="6">
    <source>
        <dbReference type="ARBA" id="ARBA00022801"/>
    </source>
</evidence>
<dbReference type="RefSeq" id="WP_398276582.1">
    <property type="nucleotide sequence ID" value="NZ_JBITLV010000001.1"/>
</dbReference>
<evidence type="ECO:0000256" key="10">
    <source>
        <dbReference type="ARBA" id="ARBA00048968"/>
    </source>
</evidence>
<evidence type="ECO:0000256" key="7">
    <source>
        <dbReference type="ARBA" id="ARBA00022833"/>
    </source>
</evidence>
<proteinExistence type="inferred from homology"/>
<dbReference type="Pfam" id="PF02578">
    <property type="entry name" value="Cu-oxidase_4"/>
    <property type="match status" value="1"/>
</dbReference>
<comment type="function">
    <text evidence="2">Purine nucleoside enzyme that catalyzes the phosphorolysis of adenosine and inosine nucleosides, yielding D-ribose 1-phosphate and the respective free bases, adenine and hypoxanthine. Also catalyzes the phosphorolysis of S-methyl-5'-thioadenosine into adenine and S-methyl-5-thio-alpha-D-ribose 1-phosphate. Also has adenosine deaminase activity.</text>
</comment>
<name>A0ABW8AJS6_9ACTN</name>
<comment type="catalytic activity">
    <reaction evidence="11">
        <text>S-methyl-5'-thioadenosine + phosphate = 5-(methylsulfanyl)-alpha-D-ribose 1-phosphate + adenine</text>
        <dbReference type="Rhea" id="RHEA:11852"/>
        <dbReference type="ChEBI" id="CHEBI:16708"/>
        <dbReference type="ChEBI" id="CHEBI:17509"/>
        <dbReference type="ChEBI" id="CHEBI:43474"/>
        <dbReference type="ChEBI" id="CHEBI:58533"/>
        <dbReference type="EC" id="2.4.2.28"/>
    </reaction>
    <physiologicalReaction direction="left-to-right" evidence="11">
        <dbReference type="Rhea" id="RHEA:11853"/>
    </physiologicalReaction>
</comment>
<evidence type="ECO:0000313" key="14">
    <source>
        <dbReference type="Proteomes" id="UP001612915"/>
    </source>
</evidence>
<dbReference type="SUPFAM" id="SSF64438">
    <property type="entry name" value="CNF1/YfiH-like putative cysteine hydrolases"/>
    <property type="match status" value="1"/>
</dbReference>
<dbReference type="InterPro" id="IPR003730">
    <property type="entry name" value="Cu_polyphenol_OxRdtase"/>
</dbReference>
<sequence>MSPTRGTAVVSVPVQRFGGLAVEPFRAFAEAGAQVAVTTRDGGVSAGRYATLNLGLHVGDDAAAVVENRRRALAALSTTLDRAVFCVQSHEARVAVVGAADAGRGARSEADALPATDALVTVETDLVLAVLVADCVPVVLLDPVRRALAVVHAGWRGTVAGVAAAAVSTLVDGGSRPSDLLAGIGPSIAPDAYQVGSDVRGAAQAAFGSDVDRVVRADPGAPGRWLFDLWHANRLQLQASGVPAAHIDVAGLETGPGTPFYSHRFEAAPGAPTGRFGLLARLT</sequence>
<dbReference type="EMBL" id="JBITLV010000001">
    <property type="protein sequence ID" value="MFI7586618.1"/>
    <property type="molecule type" value="Genomic_DNA"/>
</dbReference>
<evidence type="ECO:0000256" key="12">
    <source>
        <dbReference type="RuleBase" id="RU361274"/>
    </source>
</evidence>
<dbReference type="PANTHER" id="PTHR30616:SF2">
    <property type="entry name" value="PURINE NUCLEOSIDE PHOSPHORYLASE LACC1"/>
    <property type="match status" value="1"/>
</dbReference>
<evidence type="ECO:0000256" key="1">
    <source>
        <dbReference type="ARBA" id="ARBA00000553"/>
    </source>
</evidence>
<organism evidence="13 14">
    <name type="scientific">Spongisporangium articulatum</name>
    <dbReference type="NCBI Taxonomy" id="3362603"/>
    <lineage>
        <taxon>Bacteria</taxon>
        <taxon>Bacillati</taxon>
        <taxon>Actinomycetota</taxon>
        <taxon>Actinomycetes</taxon>
        <taxon>Kineosporiales</taxon>
        <taxon>Kineosporiaceae</taxon>
        <taxon>Spongisporangium</taxon>
    </lineage>
</organism>
<comment type="catalytic activity">
    <reaction evidence="10">
        <text>adenosine + phosphate = alpha-D-ribose 1-phosphate + adenine</text>
        <dbReference type="Rhea" id="RHEA:27642"/>
        <dbReference type="ChEBI" id="CHEBI:16335"/>
        <dbReference type="ChEBI" id="CHEBI:16708"/>
        <dbReference type="ChEBI" id="CHEBI:43474"/>
        <dbReference type="ChEBI" id="CHEBI:57720"/>
        <dbReference type="EC" id="2.4.2.1"/>
    </reaction>
    <physiologicalReaction direction="left-to-right" evidence="10">
        <dbReference type="Rhea" id="RHEA:27643"/>
    </physiologicalReaction>
</comment>
<reference evidence="13 14" key="1">
    <citation type="submission" date="2024-10" db="EMBL/GenBank/DDBJ databases">
        <title>The Natural Products Discovery Center: Release of the First 8490 Sequenced Strains for Exploring Actinobacteria Biosynthetic Diversity.</title>
        <authorList>
            <person name="Kalkreuter E."/>
            <person name="Kautsar S.A."/>
            <person name="Yang D."/>
            <person name="Bader C.D."/>
            <person name="Teijaro C.N."/>
            <person name="Fluegel L."/>
            <person name="Davis C.M."/>
            <person name="Simpson J.R."/>
            <person name="Lauterbach L."/>
            <person name="Steele A.D."/>
            <person name="Gui C."/>
            <person name="Meng S."/>
            <person name="Li G."/>
            <person name="Viehrig K."/>
            <person name="Ye F."/>
            <person name="Su P."/>
            <person name="Kiefer A.F."/>
            <person name="Nichols A."/>
            <person name="Cepeda A.J."/>
            <person name="Yan W."/>
            <person name="Fan B."/>
            <person name="Jiang Y."/>
            <person name="Adhikari A."/>
            <person name="Zheng C.-J."/>
            <person name="Schuster L."/>
            <person name="Cowan T.M."/>
            <person name="Smanski M.J."/>
            <person name="Chevrette M.G."/>
            <person name="De Carvalho L.P.S."/>
            <person name="Shen B."/>
        </authorList>
    </citation>
    <scope>NUCLEOTIDE SEQUENCE [LARGE SCALE GENOMIC DNA]</scope>
    <source>
        <strain evidence="13 14">NPDC049639</strain>
    </source>
</reference>
<evidence type="ECO:0000256" key="3">
    <source>
        <dbReference type="ARBA" id="ARBA00007353"/>
    </source>
</evidence>
<evidence type="ECO:0000256" key="8">
    <source>
        <dbReference type="ARBA" id="ARBA00023008"/>
    </source>
</evidence>
<comment type="catalytic activity">
    <reaction evidence="1">
        <text>inosine + phosphate = alpha-D-ribose 1-phosphate + hypoxanthine</text>
        <dbReference type="Rhea" id="RHEA:27646"/>
        <dbReference type="ChEBI" id="CHEBI:17368"/>
        <dbReference type="ChEBI" id="CHEBI:17596"/>
        <dbReference type="ChEBI" id="CHEBI:43474"/>
        <dbReference type="ChEBI" id="CHEBI:57720"/>
        <dbReference type="EC" id="2.4.2.1"/>
    </reaction>
    <physiologicalReaction direction="left-to-right" evidence="1">
        <dbReference type="Rhea" id="RHEA:27647"/>
    </physiologicalReaction>
</comment>
<gene>
    <name evidence="13" type="primary">pgeF</name>
    <name evidence="13" type="ORF">ACIB24_06035</name>
</gene>
<keyword evidence="14" id="KW-1185">Reference proteome</keyword>
<protein>
    <recommendedName>
        <fullName evidence="12">Purine nucleoside phosphorylase</fullName>
    </recommendedName>
</protein>
<keyword evidence="6" id="KW-0378">Hydrolase</keyword>
<comment type="catalytic activity">
    <reaction evidence="9">
        <text>adenosine + H2O + H(+) = inosine + NH4(+)</text>
        <dbReference type="Rhea" id="RHEA:24408"/>
        <dbReference type="ChEBI" id="CHEBI:15377"/>
        <dbReference type="ChEBI" id="CHEBI:15378"/>
        <dbReference type="ChEBI" id="CHEBI:16335"/>
        <dbReference type="ChEBI" id="CHEBI:17596"/>
        <dbReference type="ChEBI" id="CHEBI:28938"/>
        <dbReference type="EC" id="3.5.4.4"/>
    </reaction>
    <physiologicalReaction direction="left-to-right" evidence="9">
        <dbReference type="Rhea" id="RHEA:24409"/>
    </physiologicalReaction>
</comment>
<evidence type="ECO:0000256" key="5">
    <source>
        <dbReference type="ARBA" id="ARBA00022723"/>
    </source>
</evidence>
<dbReference type="CDD" id="cd16833">
    <property type="entry name" value="YfiH"/>
    <property type="match status" value="1"/>
</dbReference>
<dbReference type="PANTHER" id="PTHR30616">
    <property type="entry name" value="UNCHARACTERIZED PROTEIN YFIH"/>
    <property type="match status" value="1"/>
</dbReference>